<gene>
    <name evidence="2" type="ORF">BACVE_001451</name>
</gene>
<reference evidence="3" key="1">
    <citation type="submission" date="2020-10" db="EMBL/GenBank/DDBJ databases">
        <title>Complete genome sequence of Bacillus velezensis NST6.</title>
        <authorList>
            <person name="Choi J."/>
        </authorList>
    </citation>
    <scope>NUCLEOTIDE SEQUENCE [LARGE SCALE GENOMIC DNA]</scope>
    <source>
        <strain evidence="3">NST6</strain>
    </source>
</reference>
<feature type="chain" id="PRO_5030896433" evidence="1">
    <location>
        <begin position="38"/>
        <end position="304"/>
    </location>
</feature>
<dbReference type="Proteomes" id="UP000587477">
    <property type="component" value="Chromosome"/>
</dbReference>
<evidence type="ECO:0000313" key="3">
    <source>
        <dbReference type="Proteomes" id="UP000587477"/>
    </source>
</evidence>
<dbReference type="AlphaFoldDB" id="A0A7W4LXC4"/>
<proteinExistence type="predicted"/>
<organism evidence="2 3">
    <name type="scientific">Bacillus velezensis</name>
    <dbReference type="NCBI Taxonomy" id="492670"/>
    <lineage>
        <taxon>Bacteria</taxon>
        <taxon>Bacillati</taxon>
        <taxon>Bacillota</taxon>
        <taxon>Bacilli</taxon>
        <taxon>Bacillales</taxon>
        <taxon>Bacillaceae</taxon>
        <taxon>Bacillus</taxon>
        <taxon>Bacillus amyloliquefaciens group</taxon>
    </lineage>
</organism>
<protein>
    <submittedName>
        <fullName evidence="2">Uncharacterized protein</fullName>
    </submittedName>
</protein>
<keyword evidence="1" id="KW-0732">Signal</keyword>
<accession>A0A7W4LXC4</accession>
<name>A0A7W4LXC4_BACVE</name>
<sequence>MYDVVKKGDFSMKKYISILFVSAIVLSGVLFAPSASASASQKNSSQISAITGNHSFETANPVGYWKYKNIDTAILPEGEKESYFTFTANKGERLYVRSSTRSEYKGMSIEIYNKNKVLVSKGTEVINPDTPLPFIYAITDAKENNEMFYVKVSRGSYTDDIYFTLSIYDRIKAGSETFAFSGAAENKGNTSLSPNGSDSTVLRLDLTKQTSIPKDAIVKRIGTAATQIPSQGNTRHCIMSEENKVWHRALANSSTQGNYDITLEDNLSVSSIWNFKYNTLATARSTMKNVKLKIDYEYDVTSQY</sequence>
<dbReference type="EMBL" id="CP063687">
    <property type="protein sequence ID" value="QOY26488.1"/>
    <property type="molecule type" value="Genomic_DNA"/>
</dbReference>
<feature type="signal peptide" evidence="1">
    <location>
        <begin position="1"/>
        <end position="37"/>
    </location>
</feature>
<evidence type="ECO:0000313" key="2">
    <source>
        <dbReference type="EMBL" id="QOY26488.1"/>
    </source>
</evidence>
<evidence type="ECO:0000256" key="1">
    <source>
        <dbReference type="SAM" id="SignalP"/>
    </source>
</evidence>